<dbReference type="AlphaFoldDB" id="A0A8H7EV08"/>
<accession>A0A8H7EV08</accession>
<evidence type="ECO:0000313" key="2">
    <source>
        <dbReference type="Proteomes" id="UP000605846"/>
    </source>
</evidence>
<dbReference type="EMBL" id="JABAYA010000019">
    <property type="protein sequence ID" value="KAF7730051.1"/>
    <property type="molecule type" value="Genomic_DNA"/>
</dbReference>
<name>A0A8H7EV08_9FUNG</name>
<keyword evidence="2" id="KW-1185">Reference proteome</keyword>
<organism evidence="1 2">
    <name type="scientific">Apophysomyces ossiformis</name>
    <dbReference type="NCBI Taxonomy" id="679940"/>
    <lineage>
        <taxon>Eukaryota</taxon>
        <taxon>Fungi</taxon>
        <taxon>Fungi incertae sedis</taxon>
        <taxon>Mucoromycota</taxon>
        <taxon>Mucoromycotina</taxon>
        <taxon>Mucoromycetes</taxon>
        <taxon>Mucorales</taxon>
        <taxon>Mucorineae</taxon>
        <taxon>Mucoraceae</taxon>
        <taxon>Apophysomyces</taxon>
    </lineage>
</organism>
<sequence length="115" mass="12850">MTIWTLASFDAPNGIESQEKMASRLFQTIARLVIIHGSNARLEKAKVIDLLYDCPGSLMQHVKQIHKLFDDVNSLSIIGNAELNSVLTKMAALLANALRTENVKVREKLIMTLRC</sequence>
<dbReference type="OrthoDB" id="2250876at2759"/>
<gene>
    <name evidence="1" type="ORF">EC973_002996</name>
</gene>
<comment type="caution">
    <text evidence="1">The sequence shown here is derived from an EMBL/GenBank/DDBJ whole genome shotgun (WGS) entry which is preliminary data.</text>
</comment>
<dbReference type="Proteomes" id="UP000605846">
    <property type="component" value="Unassembled WGS sequence"/>
</dbReference>
<evidence type="ECO:0000313" key="1">
    <source>
        <dbReference type="EMBL" id="KAF7730051.1"/>
    </source>
</evidence>
<reference evidence="1" key="1">
    <citation type="submission" date="2020-01" db="EMBL/GenBank/DDBJ databases">
        <title>Genome Sequencing of Three Apophysomyces-Like Fungal Strains Confirms a Novel Fungal Genus in the Mucoromycota with divergent Burkholderia-like Endosymbiotic Bacteria.</title>
        <authorList>
            <person name="Stajich J.E."/>
            <person name="Macias A.M."/>
            <person name="Carter-House D."/>
            <person name="Lovett B."/>
            <person name="Kasson L.R."/>
            <person name="Berry K."/>
            <person name="Grigoriev I."/>
            <person name="Chang Y."/>
            <person name="Spatafora J."/>
            <person name="Kasson M.T."/>
        </authorList>
    </citation>
    <scope>NUCLEOTIDE SEQUENCE</scope>
    <source>
        <strain evidence="1">NRRL A-21654</strain>
    </source>
</reference>
<protein>
    <submittedName>
        <fullName evidence="1">Uncharacterized protein</fullName>
    </submittedName>
</protein>
<proteinExistence type="predicted"/>